<dbReference type="InterPro" id="IPR016032">
    <property type="entry name" value="Sig_transdc_resp-reg_C-effctor"/>
</dbReference>
<evidence type="ECO:0000256" key="3">
    <source>
        <dbReference type="ARBA" id="ARBA00023163"/>
    </source>
</evidence>
<evidence type="ECO:0000256" key="2">
    <source>
        <dbReference type="ARBA" id="ARBA00023125"/>
    </source>
</evidence>
<evidence type="ECO:0000256" key="1">
    <source>
        <dbReference type="ARBA" id="ARBA00023015"/>
    </source>
</evidence>
<dbReference type="PRINTS" id="PR00038">
    <property type="entry name" value="HTHLUXR"/>
</dbReference>
<dbReference type="GO" id="GO:0003677">
    <property type="term" value="F:DNA binding"/>
    <property type="evidence" value="ECO:0007669"/>
    <property type="project" value="UniProtKB-KW"/>
</dbReference>
<sequence length="273" mass="29254">MVAGLDDGWADAVDGALTTLVDRAGVDVAFGARVVPGGDRMVIHRLRGTRTAALQDLVIRNGTGLGGKAMLLKRPVTVTDYVRAREISHHYDGPVSREGLHSIMAVPVVTAGQVTGVLYAGLRQRLELGERMQRLAMGLAGEVRRRLAAPPRPPAPLESAPADMRLRDACRELGAIIERVADPAVRADLEALRRRMTGDPLPRRTAVPRAVLSRRELEALAHAAAGLPNAEIAARMGLSPGTVKAYLRSVMRKLGARNRIEAVNAARALGYSL</sequence>
<protein>
    <submittedName>
        <fullName evidence="5">DNA-binding CsgD family transcriptional regulator</fullName>
    </submittedName>
</protein>
<dbReference type="PANTHER" id="PTHR44688:SF16">
    <property type="entry name" value="DNA-BINDING TRANSCRIPTIONAL ACTIVATOR DEVR_DOSR"/>
    <property type="match status" value="1"/>
</dbReference>
<dbReference type="SMART" id="SM00421">
    <property type="entry name" value="HTH_LUXR"/>
    <property type="match status" value="1"/>
</dbReference>
<dbReference type="InterPro" id="IPR029016">
    <property type="entry name" value="GAF-like_dom_sf"/>
</dbReference>
<evidence type="ECO:0000313" key="6">
    <source>
        <dbReference type="Proteomes" id="UP000539313"/>
    </source>
</evidence>
<dbReference type="InterPro" id="IPR003018">
    <property type="entry name" value="GAF"/>
</dbReference>
<reference evidence="5 6" key="1">
    <citation type="submission" date="2020-08" db="EMBL/GenBank/DDBJ databases">
        <title>Sequencing the genomes of 1000 actinobacteria strains.</title>
        <authorList>
            <person name="Klenk H.-P."/>
        </authorList>
    </citation>
    <scope>NUCLEOTIDE SEQUENCE [LARGE SCALE GENOMIC DNA]</scope>
    <source>
        <strain evidence="5 6">DSM 45823</strain>
    </source>
</reference>
<gene>
    <name evidence="5" type="ORF">HNR21_002328</name>
</gene>
<dbReference type="Pfam" id="PF00196">
    <property type="entry name" value="GerE"/>
    <property type="match status" value="1"/>
</dbReference>
<dbReference type="CDD" id="cd06170">
    <property type="entry name" value="LuxR_C_like"/>
    <property type="match status" value="1"/>
</dbReference>
<dbReference type="PROSITE" id="PS00622">
    <property type="entry name" value="HTH_LUXR_1"/>
    <property type="match status" value="1"/>
</dbReference>
<dbReference type="SUPFAM" id="SSF46894">
    <property type="entry name" value="C-terminal effector domain of the bipartite response regulators"/>
    <property type="match status" value="1"/>
</dbReference>
<accession>A0A7W3MX19</accession>
<dbReference type="EMBL" id="JACJII010000001">
    <property type="protein sequence ID" value="MBA9003446.1"/>
    <property type="molecule type" value="Genomic_DNA"/>
</dbReference>
<name>A0A7W3MX19_9ACTN</name>
<dbReference type="AlphaFoldDB" id="A0A7W3MX19"/>
<dbReference type="Gene3D" id="3.30.450.40">
    <property type="match status" value="1"/>
</dbReference>
<dbReference type="Pfam" id="PF13185">
    <property type="entry name" value="GAF_2"/>
    <property type="match status" value="1"/>
</dbReference>
<keyword evidence="1" id="KW-0805">Transcription regulation</keyword>
<keyword evidence="6" id="KW-1185">Reference proteome</keyword>
<proteinExistence type="predicted"/>
<dbReference type="PANTHER" id="PTHR44688">
    <property type="entry name" value="DNA-BINDING TRANSCRIPTIONAL ACTIVATOR DEVR_DOSR"/>
    <property type="match status" value="1"/>
</dbReference>
<dbReference type="GO" id="GO:0006355">
    <property type="term" value="P:regulation of DNA-templated transcription"/>
    <property type="evidence" value="ECO:0007669"/>
    <property type="project" value="InterPro"/>
</dbReference>
<keyword evidence="2 5" id="KW-0238">DNA-binding</keyword>
<evidence type="ECO:0000259" key="4">
    <source>
        <dbReference type="PROSITE" id="PS50043"/>
    </source>
</evidence>
<dbReference type="Proteomes" id="UP000539313">
    <property type="component" value="Unassembled WGS sequence"/>
</dbReference>
<dbReference type="SUPFAM" id="SSF55781">
    <property type="entry name" value="GAF domain-like"/>
    <property type="match status" value="1"/>
</dbReference>
<dbReference type="InterPro" id="IPR000792">
    <property type="entry name" value="Tscrpt_reg_LuxR_C"/>
</dbReference>
<dbReference type="InterPro" id="IPR036388">
    <property type="entry name" value="WH-like_DNA-bd_sf"/>
</dbReference>
<dbReference type="Gene3D" id="1.10.10.10">
    <property type="entry name" value="Winged helix-like DNA-binding domain superfamily/Winged helix DNA-binding domain"/>
    <property type="match status" value="1"/>
</dbReference>
<dbReference type="RefSeq" id="WP_182705189.1">
    <property type="nucleotide sequence ID" value="NZ_JACJII010000001.1"/>
</dbReference>
<feature type="domain" description="HTH luxR-type" evidence="4">
    <location>
        <begin position="205"/>
        <end position="270"/>
    </location>
</feature>
<evidence type="ECO:0000313" key="5">
    <source>
        <dbReference type="EMBL" id="MBA9003446.1"/>
    </source>
</evidence>
<organism evidence="5 6">
    <name type="scientific">Thermomonospora cellulosilytica</name>
    <dbReference type="NCBI Taxonomy" id="1411118"/>
    <lineage>
        <taxon>Bacteria</taxon>
        <taxon>Bacillati</taxon>
        <taxon>Actinomycetota</taxon>
        <taxon>Actinomycetes</taxon>
        <taxon>Streptosporangiales</taxon>
        <taxon>Thermomonosporaceae</taxon>
        <taxon>Thermomonospora</taxon>
    </lineage>
</organism>
<keyword evidence="3" id="KW-0804">Transcription</keyword>
<dbReference type="PROSITE" id="PS50043">
    <property type="entry name" value="HTH_LUXR_2"/>
    <property type="match status" value="1"/>
</dbReference>
<comment type="caution">
    <text evidence="5">The sequence shown here is derived from an EMBL/GenBank/DDBJ whole genome shotgun (WGS) entry which is preliminary data.</text>
</comment>